<dbReference type="RefSeq" id="WP_185242184.1">
    <property type="nucleotide sequence ID" value="NZ_AP023213.1"/>
</dbReference>
<name>A0A6S6M0B4_9BACT</name>
<sequence length="240" mass="28197">MNSVSDFIQDVIYERKNLAIKYRIPEKPLPGRMMWSDRWEVFSPLLSKDLTLYGPLECRNWILIESDQNVAGFCPQPLWMTGTYQGVDGKSLVDFYILKTDGSEEFQEVKKKEDMDNINSDPELRRQIDIQKQWCLKRNVTHVIRTEEDIDVKPFLIENWGTIIHQYSLTRNMDYTSKMAKISAALLLDKEGSIRDVTSECGEDSEFVMAHLLHLKLAELLEENQRMTWSSRVRLTQKWQ</sequence>
<dbReference type="KEGG" id="gbn:GEOBRER4_19930"/>
<proteinExistence type="predicted"/>
<evidence type="ECO:0000313" key="1">
    <source>
        <dbReference type="EMBL" id="BCG47243.1"/>
    </source>
</evidence>
<reference evidence="1 2" key="1">
    <citation type="submission" date="2020-06" db="EMBL/GenBank/DDBJ databases">
        <title>Interaction of electrochemicaly active bacteria, Geobacter bremensis R4 on different carbon anode.</title>
        <authorList>
            <person name="Meng L."/>
            <person name="Yoshida N."/>
        </authorList>
    </citation>
    <scope>NUCLEOTIDE SEQUENCE [LARGE SCALE GENOMIC DNA]</scope>
    <source>
        <strain evidence="1 2">R4</strain>
    </source>
</reference>
<gene>
    <name evidence="1" type="ORF">GEOBRER4_n2069</name>
</gene>
<dbReference type="EMBL" id="AP023213">
    <property type="protein sequence ID" value="BCG47243.1"/>
    <property type="molecule type" value="Genomic_DNA"/>
</dbReference>
<protein>
    <submittedName>
        <fullName evidence="1">Uncharacterized protein</fullName>
    </submittedName>
</protein>
<dbReference type="AlphaFoldDB" id="A0A6S6M0B4"/>
<evidence type="ECO:0000313" key="2">
    <source>
        <dbReference type="Proteomes" id="UP000515472"/>
    </source>
</evidence>
<keyword evidence="2" id="KW-1185">Reference proteome</keyword>
<accession>A0A6S6M0B4</accession>
<organism evidence="1 2">
    <name type="scientific">Citrifermentans bremense</name>
    <dbReference type="NCBI Taxonomy" id="60035"/>
    <lineage>
        <taxon>Bacteria</taxon>
        <taxon>Pseudomonadati</taxon>
        <taxon>Thermodesulfobacteriota</taxon>
        <taxon>Desulfuromonadia</taxon>
        <taxon>Geobacterales</taxon>
        <taxon>Geobacteraceae</taxon>
        <taxon>Citrifermentans</taxon>
    </lineage>
</organism>
<dbReference type="Proteomes" id="UP000515472">
    <property type="component" value="Chromosome"/>
</dbReference>